<keyword evidence="1" id="KW-0812">Transmembrane</keyword>
<feature type="transmembrane region" description="Helical" evidence="1">
    <location>
        <begin position="137"/>
        <end position="154"/>
    </location>
</feature>
<reference evidence="2" key="1">
    <citation type="submission" date="2021-04" db="EMBL/GenBank/DDBJ databases">
        <authorList>
            <person name="Rodrigo-Torres L."/>
            <person name="Arahal R. D."/>
            <person name="Lucena T."/>
        </authorList>
    </citation>
    <scope>NUCLEOTIDE SEQUENCE</scope>
    <source>
        <strain evidence="2">AS29M-1</strain>
    </source>
</reference>
<feature type="transmembrane region" description="Helical" evidence="1">
    <location>
        <begin position="115"/>
        <end position="131"/>
    </location>
</feature>
<keyword evidence="1" id="KW-0472">Membrane</keyword>
<protein>
    <submittedName>
        <fullName evidence="2">Uncharacterized protein</fullName>
    </submittedName>
</protein>
<keyword evidence="1" id="KW-1133">Transmembrane helix</keyword>
<accession>A0A916JPX4</accession>
<evidence type="ECO:0000313" key="3">
    <source>
        <dbReference type="Proteomes" id="UP000683507"/>
    </source>
</evidence>
<gene>
    <name evidence="2" type="ORF">CRYO30217_03132</name>
</gene>
<dbReference type="KEGG" id="ptan:CRYO30217_03132"/>
<organism evidence="2 3">
    <name type="scientific">Parvicella tangerina</name>
    <dbReference type="NCBI Taxonomy" id="2829795"/>
    <lineage>
        <taxon>Bacteria</taxon>
        <taxon>Pseudomonadati</taxon>
        <taxon>Bacteroidota</taxon>
        <taxon>Flavobacteriia</taxon>
        <taxon>Flavobacteriales</taxon>
        <taxon>Parvicellaceae</taxon>
        <taxon>Parvicella</taxon>
    </lineage>
</organism>
<proteinExistence type="predicted"/>
<dbReference type="AlphaFoldDB" id="A0A916JPX4"/>
<name>A0A916JPX4_9FLAO</name>
<evidence type="ECO:0000313" key="2">
    <source>
        <dbReference type="EMBL" id="CAG5086472.1"/>
    </source>
</evidence>
<dbReference type="Proteomes" id="UP000683507">
    <property type="component" value="Chromosome"/>
</dbReference>
<sequence length="172" mass="20046">MEALAPPFISMSLPKESTWHLFKGTWFVYDNKETTIHIQLKNSGHQCVYVNGTLASEKKSLKLRTEQAFEFKGVSYTVRTTPENVAMTSFSTELIIDNVLAKVFTFRYRLELKRYLPFLSTIVLLTIPLTLWNAPTWSFYLMLLTVLAIQVLLFNRQMFHIEEKDNDIQTEI</sequence>
<evidence type="ECO:0000256" key="1">
    <source>
        <dbReference type="SAM" id="Phobius"/>
    </source>
</evidence>
<keyword evidence="3" id="KW-1185">Reference proteome</keyword>
<dbReference type="EMBL" id="OU015584">
    <property type="protein sequence ID" value="CAG5086472.1"/>
    <property type="molecule type" value="Genomic_DNA"/>
</dbReference>